<comment type="function">
    <text evidence="1">May be involved in transcriptional regulation.</text>
</comment>
<evidence type="ECO:0000256" key="2">
    <source>
        <dbReference type="ARBA" id="ARBA00004123"/>
    </source>
</evidence>
<dbReference type="FunFam" id="3.30.160.60:FF:000057">
    <property type="entry name" value="Zinc finger with KRAB and SCAN domains 4"/>
    <property type="match status" value="1"/>
</dbReference>
<keyword evidence="4" id="KW-0678">Repressor</keyword>
<feature type="domain" description="C2H2-type" evidence="18">
    <location>
        <begin position="324"/>
        <end position="351"/>
    </location>
</feature>
<comment type="caution">
    <text evidence="20">The sequence shown here is derived from an EMBL/GenBank/DDBJ whole genome shotgun (WGS) entry which is preliminary data.</text>
</comment>
<dbReference type="PROSITE" id="PS00028">
    <property type="entry name" value="ZINC_FINGER_C2H2_1"/>
    <property type="match status" value="7"/>
</dbReference>
<dbReference type="FunFam" id="3.30.160.60:FF:000759">
    <property type="entry name" value="zinc finger protein 16"/>
    <property type="match status" value="1"/>
</dbReference>
<dbReference type="SUPFAM" id="SSF109640">
    <property type="entry name" value="KRAB domain (Kruppel-associated box)"/>
    <property type="match status" value="1"/>
</dbReference>
<keyword evidence="5" id="KW-1017">Isopeptide bond</keyword>
<evidence type="ECO:0000256" key="3">
    <source>
        <dbReference type="ARBA" id="ARBA00006991"/>
    </source>
</evidence>
<dbReference type="GO" id="GO:0005654">
    <property type="term" value="C:nucleoplasm"/>
    <property type="evidence" value="ECO:0007669"/>
    <property type="project" value="UniProtKB-ARBA"/>
</dbReference>
<evidence type="ECO:0000256" key="12">
    <source>
        <dbReference type="ARBA" id="ARBA00023125"/>
    </source>
</evidence>
<sequence length="507" mass="57693">MARESRESTALDSHSAEDQMELLVIKVEQEEASPLAEEASWLGSPGPDRSRQRFRAFRYPEAAGPRQALSRLRELCRQWLRPDMHSKEQILELLVLEQFLTILPGELQAWVREQHPDSGEEVVALLEYLERQLDETPPQVEGTVTQGVHCGEDGVAAPRLTSELQGLLKMEDVAPALSPRWTEQDSSQMNLYKDDIQENPGSLVSLDQDMQTKIRDLPPAEEYTEQKPEQTLCYLGEDTVQIPAGTEASEQEGKLQTTQKTTTGNRRFYCRECGKSFAQSSGLSKHKRIHTGLKPYECEECGKAFIGSSALIIHQRVHTGEKPYECEECGKAFSHSSDLIKHQRTHTGEKPYECDDCGKTFTQSCSLLEHHRIHTGEKPYQCNMCPKAFRRSSHLLRHQRTHTGDKDFFVPEPYWESHSRVESHWENIETPVSYQCNDCARSFSRITSLIEHQKVHTGEKPFECKTCGKGFTRPSYLIQHQRRHTGKKPVTVTPAVHSEVGVQLSLN</sequence>
<protein>
    <recommendedName>
        <fullName evidence="15">Zinc finger protein 307</fullName>
    </recommendedName>
</protein>
<keyword evidence="10" id="KW-0832">Ubl conjugation</keyword>
<dbReference type="PANTHER" id="PTHR23226">
    <property type="entry name" value="ZINC FINGER AND SCAN DOMAIN-CONTAINING"/>
    <property type="match status" value="1"/>
</dbReference>
<dbReference type="InterPro" id="IPR013087">
    <property type="entry name" value="Znf_C2H2_type"/>
</dbReference>
<evidence type="ECO:0000259" key="18">
    <source>
        <dbReference type="PROSITE" id="PS50157"/>
    </source>
</evidence>
<dbReference type="Pfam" id="PF01352">
    <property type="entry name" value="KRAB"/>
    <property type="match status" value="1"/>
</dbReference>
<dbReference type="PROSITE" id="PS50804">
    <property type="entry name" value="SCAN_BOX"/>
    <property type="match status" value="1"/>
</dbReference>
<evidence type="ECO:0000313" key="20">
    <source>
        <dbReference type="EMBL" id="KAK7826085.1"/>
    </source>
</evidence>
<evidence type="ECO:0000256" key="4">
    <source>
        <dbReference type="ARBA" id="ARBA00022491"/>
    </source>
</evidence>
<evidence type="ECO:0000256" key="9">
    <source>
        <dbReference type="ARBA" id="ARBA00022833"/>
    </source>
</evidence>
<keyword evidence="13" id="KW-0804">Transcription</keyword>
<dbReference type="Pfam" id="PF02023">
    <property type="entry name" value="SCAN"/>
    <property type="match status" value="1"/>
</dbReference>
<dbReference type="FunFam" id="3.30.160.60:FF:000352">
    <property type="entry name" value="zinc finger protein 3 homolog"/>
    <property type="match status" value="1"/>
</dbReference>
<feature type="domain" description="C2H2-type" evidence="18">
    <location>
        <begin position="462"/>
        <end position="489"/>
    </location>
</feature>
<keyword evidence="6" id="KW-0479">Metal-binding</keyword>
<evidence type="ECO:0000256" key="5">
    <source>
        <dbReference type="ARBA" id="ARBA00022499"/>
    </source>
</evidence>
<dbReference type="SMART" id="SM00355">
    <property type="entry name" value="ZnF_C2H2"/>
    <property type="match status" value="7"/>
</dbReference>
<feature type="domain" description="C2H2-type" evidence="18">
    <location>
        <begin position="352"/>
        <end position="379"/>
    </location>
</feature>
<dbReference type="GO" id="GO:0000978">
    <property type="term" value="F:RNA polymerase II cis-regulatory region sequence-specific DNA binding"/>
    <property type="evidence" value="ECO:0007669"/>
    <property type="project" value="TreeGrafter"/>
</dbReference>
<evidence type="ECO:0000256" key="11">
    <source>
        <dbReference type="ARBA" id="ARBA00023015"/>
    </source>
</evidence>
<accession>A0AAW0JGZ9</accession>
<gene>
    <name evidence="20" type="ORF">U0070_009966</name>
</gene>
<dbReference type="FunFam" id="3.30.160.60:FF:000384">
    <property type="entry name" value="Zinc finger protein 550"/>
    <property type="match status" value="1"/>
</dbReference>
<keyword evidence="12" id="KW-0238">DNA-binding</keyword>
<evidence type="ECO:0000256" key="1">
    <source>
        <dbReference type="ARBA" id="ARBA00003767"/>
    </source>
</evidence>
<dbReference type="PANTHER" id="PTHR23226:SF366">
    <property type="entry name" value="ZINC FINGER PROTEIN ZFP2"/>
    <property type="match status" value="1"/>
</dbReference>
<organism evidence="20 21">
    <name type="scientific">Myodes glareolus</name>
    <name type="common">Bank vole</name>
    <name type="synonym">Clethrionomys glareolus</name>
    <dbReference type="NCBI Taxonomy" id="447135"/>
    <lineage>
        <taxon>Eukaryota</taxon>
        <taxon>Metazoa</taxon>
        <taxon>Chordata</taxon>
        <taxon>Craniata</taxon>
        <taxon>Vertebrata</taxon>
        <taxon>Euteleostomi</taxon>
        <taxon>Mammalia</taxon>
        <taxon>Eutheria</taxon>
        <taxon>Euarchontoglires</taxon>
        <taxon>Glires</taxon>
        <taxon>Rodentia</taxon>
        <taxon>Myomorpha</taxon>
        <taxon>Muroidea</taxon>
        <taxon>Cricetidae</taxon>
        <taxon>Arvicolinae</taxon>
        <taxon>Myodes</taxon>
    </lineage>
</organism>
<evidence type="ECO:0000256" key="16">
    <source>
        <dbReference type="PROSITE-ProRule" id="PRU00042"/>
    </source>
</evidence>
<dbReference type="SMART" id="SM00349">
    <property type="entry name" value="KRAB"/>
    <property type="match status" value="1"/>
</dbReference>
<dbReference type="Proteomes" id="UP001488838">
    <property type="component" value="Unassembled WGS sequence"/>
</dbReference>
<dbReference type="SMART" id="SM00431">
    <property type="entry name" value="SCAN"/>
    <property type="match status" value="1"/>
</dbReference>
<dbReference type="GO" id="GO:0000981">
    <property type="term" value="F:DNA-binding transcription factor activity, RNA polymerase II-specific"/>
    <property type="evidence" value="ECO:0007669"/>
    <property type="project" value="TreeGrafter"/>
</dbReference>
<evidence type="ECO:0000256" key="14">
    <source>
        <dbReference type="ARBA" id="ARBA00023242"/>
    </source>
</evidence>
<dbReference type="InterPro" id="IPR036236">
    <property type="entry name" value="Znf_C2H2_sf"/>
</dbReference>
<feature type="domain" description="SCAN box" evidence="19">
    <location>
        <begin position="51"/>
        <end position="133"/>
    </location>
</feature>
<dbReference type="FunFam" id="1.10.4020.10:FF:000001">
    <property type="entry name" value="zinc finger protein 263 isoform X1"/>
    <property type="match status" value="1"/>
</dbReference>
<evidence type="ECO:0000256" key="15">
    <source>
        <dbReference type="ARBA" id="ARBA00079518"/>
    </source>
</evidence>
<dbReference type="GO" id="GO:0008270">
    <property type="term" value="F:zinc ion binding"/>
    <property type="evidence" value="ECO:0007669"/>
    <property type="project" value="UniProtKB-KW"/>
</dbReference>
<dbReference type="Gene3D" id="6.10.140.140">
    <property type="match status" value="1"/>
</dbReference>
<feature type="domain" description="C2H2-type" evidence="18">
    <location>
        <begin position="380"/>
        <end position="407"/>
    </location>
</feature>
<comment type="subcellular location">
    <subcellularLocation>
        <location evidence="2 17">Nucleus</location>
    </subcellularLocation>
</comment>
<feature type="domain" description="C2H2-type" evidence="18">
    <location>
        <begin position="268"/>
        <end position="295"/>
    </location>
</feature>
<dbReference type="EMBL" id="JBBHLL010000036">
    <property type="protein sequence ID" value="KAK7826085.1"/>
    <property type="molecule type" value="Genomic_DNA"/>
</dbReference>
<keyword evidence="8 16" id="KW-0863">Zinc-finger</keyword>
<evidence type="ECO:0000313" key="21">
    <source>
        <dbReference type="Proteomes" id="UP001488838"/>
    </source>
</evidence>
<dbReference type="AlphaFoldDB" id="A0AAW0JGZ9"/>
<dbReference type="SUPFAM" id="SSF47353">
    <property type="entry name" value="Retrovirus capsid dimerization domain-like"/>
    <property type="match status" value="1"/>
</dbReference>
<evidence type="ECO:0000256" key="8">
    <source>
        <dbReference type="ARBA" id="ARBA00022771"/>
    </source>
</evidence>
<evidence type="ECO:0000256" key="17">
    <source>
        <dbReference type="PROSITE-ProRule" id="PRU00187"/>
    </source>
</evidence>
<keyword evidence="14 17" id="KW-0539">Nucleus</keyword>
<keyword evidence="21" id="KW-1185">Reference proteome</keyword>
<dbReference type="PROSITE" id="PS50157">
    <property type="entry name" value="ZINC_FINGER_C2H2_2"/>
    <property type="match status" value="7"/>
</dbReference>
<comment type="similarity">
    <text evidence="3">Belongs to the krueppel C2H2-type zinc-finger protein family.</text>
</comment>
<dbReference type="Gene3D" id="1.10.4020.10">
    <property type="entry name" value="DNA breaking-rejoining enzymes"/>
    <property type="match status" value="1"/>
</dbReference>
<dbReference type="FunFam" id="3.30.160.60:FF:001333">
    <property type="entry name" value="Zinc finger with KRAB and SCAN domains 4"/>
    <property type="match status" value="1"/>
</dbReference>
<keyword evidence="11" id="KW-0805">Transcription regulation</keyword>
<dbReference type="CDD" id="cd07936">
    <property type="entry name" value="SCAN"/>
    <property type="match status" value="1"/>
</dbReference>
<feature type="domain" description="C2H2-type" evidence="18">
    <location>
        <begin position="296"/>
        <end position="323"/>
    </location>
</feature>
<keyword evidence="9" id="KW-0862">Zinc</keyword>
<dbReference type="SUPFAM" id="SSF57667">
    <property type="entry name" value="beta-beta-alpha zinc fingers"/>
    <property type="match status" value="4"/>
</dbReference>
<proteinExistence type="inferred from homology"/>
<evidence type="ECO:0000256" key="10">
    <source>
        <dbReference type="ARBA" id="ARBA00022843"/>
    </source>
</evidence>
<dbReference type="FunFam" id="3.30.160.60:FF:000295">
    <property type="entry name" value="zinc finger protein 19"/>
    <property type="match status" value="1"/>
</dbReference>
<reference evidence="20 21" key="1">
    <citation type="journal article" date="2023" name="bioRxiv">
        <title>Conserved and derived expression patterns and positive selection on dental genes reveal complex evolutionary context of ever-growing rodent molars.</title>
        <authorList>
            <person name="Calamari Z.T."/>
            <person name="Song A."/>
            <person name="Cohen E."/>
            <person name="Akter M."/>
            <person name="Roy R.D."/>
            <person name="Hallikas O."/>
            <person name="Christensen M.M."/>
            <person name="Li P."/>
            <person name="Marangoni P."/>
            <person name="Jernvall J."/>
            <person name="Klein O.D."/>
        </authorList>
    </citation>
    <scope>NUCLEOTIDE SEQUENCE [LARGE SCALE GENOMIC DNA]</scope>
    <source>
        <strain evidence="20">V071</strain>
    </source>
</reference>
<feature type="domain" description="C2H2-type" evidence="18">
    <location>
        <begin position="434"/>
        <end position="461"/>
    </location>
</feature>
<dbReference type="InterPro" id="IPR038269">
    <property type="entry name" value="SCAN_sf"/>
</dbReference>
<dbReference type="InterPro" id="IPR036051">
    <property type="entry name" value="KRAB_dom_sf"/>
</dbReference>
<keyword evidence="7" id="KW-0677">Repeat</keyword>
<evidence type="ECO:0000256" key="7">
    <source>
        <dbReference type="ARBA" id="ARBA00022737"/>
    </source>
</evidence>
<dbReference type="InterPro" id="IPR003309">
    <property type="entry name" value="SCAN_dom"/>
</dbReference>
<dbReference type="Pfam" id="PF00096">
    <property type="entry name" value="zf-C2H2"/>
    <property type="match status" value="7"/>
</dbReference>
<evidence type="ECO:0000256" key="6">
    <source>
        <dbReference type="ARBA" id="ARBA00022723"/>
    </source>
</evidence>
<evidence type="ECO:0000256" key="13">
    <source>
        <dbReference type="ARBA" id="ARBA00023163"/>
    </source>
</evidence>
<name>A0AAW0JGZ9_MYOGA</name>
<dbReference type="FunFam" id="3.30.160.60:FF:001661">
    <property type="entry name" value="Zinc finger and SCAN domain-containing 26"/>
    <property type="match status" value="1"/>
</dbReference>
<dbReference type="Gene3D" id="3.30.160.60">
    <property type="entry name" value="Classic Zinc Finger"/>
    <property type="match status" value="7"/>
</dbReference>
<evidence type="ECO:0000259" key="19">
    <source>
        <dbReference type="PROSITE" id="PS50804"/>
    </source>
</evidence>
<dbReference type="InterPro" id="IPR001909">
    <property type="entry name" value="KRAB"/>
</dbReference>